<evidence type="ECO:0000259" key="14">
    <source>
        <dbReference type="Pfam" id="PF07565"/>
    </source>
</evidence>
<feature type="transmembrane region" description="Helical" evidence="11">
    <location>
        <begin position="950"/>
        <end position="968"/>
    </location>
</feature>
<keyword evidence="5" id="KW-0039">Anion exchange</keyword>
<feature type="transmembrane region" description="Helical" evidence="11">
    <location>
        <begin position="887"/>
        <end position="907"/>
    </location>
</feature>
<keyword evidence="3 11" id="KW-0813">Transport</keyword>
<feature type="region of interest" description="Disordered" evidence="12">
    <location>
        <begin position="85"/>
        <end position="114"/>
    </location>
</feature>
<dbReference type="Pfam" id="PF00955">
    <property type="entry name" value="HCO3_cotransp"/>
    <property type="match status" value="2"/>
</dbReference>
<evidence type="ECO:0000256" key="12">
    <source>
        <dbReference type="SAM" id="MobiDB-lite"/>
    </source>
</evidence>
<feature type="compositionally biased region" description="Basic residues" evidence="12">
    <location>
        <begin position="145"/>
        <end position="163"/>
    </location>
</feature>
<evidence type="ECO:0000256" key="4">
    <source>
        <dbReference type="ARBA" id="ARBA00022475"/>
    </source>
</evidence>
<feature type="domain" description="Bicarbonate transporter-like transmembrane" evidence="13">
    <location>
        <begin position="661"/>
        <end position="838"/>
    </location>
</feature>
<dbReference type="GO" id="GO:0015701">
    <property type="term" value="P:bicarbonate transport"/>
    <property type="evidence" value="ECO:0007669"/>
    <property type="project" value="TreeGrafter"/>
</dbReference>
<feature type="transmembrane region" description="Helical" evidence="11">
    <location>
        <begin position="1080"/>
        <end position="1102"/>
    </location>
</feature>
<dbReference type="STRING" id="46731.A0A3M6UH92"/>
<evidence type="ECO:0000256" key="10">
    <source>
        <dbReference type="ARBA" id="ARBA00049347"/>
    </source>
</evidence>
<feature type="compositionally biased region" description="Polar residues" evidence="12">
    <location>
        <begin position="48"/>
        <end position="57"/>
    </location>
</feature>
<dbReference type="Pfam" id="PF07565">
    <property type="entry name" value="Band_3_cyto"/>
    <property type="match status" value="1"/>
</dbReference>
<dbReference type="Gene3D" id="1.10.287.570">
    <property type="entry name" value="Helical hairpin bin"/>
    <property type="match status" value="1"/>
</dbReference>
<dbReference type="Gene3D" id="3.40.930.10">
    <property type="entry name" value="Mannitol-specific EII, Chain A"/>
    <property type="match status" value="1"/>
</dbReference>
<feature type="transmembrane region" description="Helical" evidence="11">
    <location>
        <begin position="806"/>
        <end position="827"/>
    </location>
</feature>
<keyword evidence="16" id="KW-1185">Reference proteome</keyword>
<evidence type="ECO:0000256" key="11">
    <source>
        <dbReference type="RuleBase" id="RU362035"/>
    </source>
</evidence>
<feature type="transmembrane region" description="Helical" evidence="11">
    <location>
        <begin position="693"/>
        <end position="711"/>
    </location>
</feature>
<accession>A0A3M6UH92</accession>
<dbReference type="GO" id="GO:0050801">
    <property type="term" value="P:monoatomic ion homeostasis"/>
    <property type="evidence" value="ECO:0007669"/>
    <property type="project" value="TreeGrafter"/>
</dbReference>
<dbReference type="SUPFAM" id="SSF55804">
    <property type="entry name" value="Phoshotransferase/anion transport protein"/>
    <property type="match status" value="1"/>
</dbReference>
<dbReference type="PRINTS" id="PR01231">
    <property type="entry name" value="HCO3TRNSPORT"/>
</dbReference>
<dbReference type="InterPro" id="IPR011531">
    <property type="entry name" value="HCO3_transpt-like_TM_dom"/>
</dbReference>
<dbReference type="InterPro" id="IPR001717">
    <property type="entry name" value="Anion_exchange"/>
</dbReference>
<evidence type="ECO:0000259" key="13">
    <source>
        <dbReference type="Pfam" id="PF00955"/>
    </source>
</evidence>
<dbReference type="FunFam" id="1.10.287.570:FF:000001">
    <property type="entry name" value="Anion exchange protein"/>
    <property type="match status" value="1"/>
</dbReference>
<dbReference type="NCBIfam" id="TIGR00834">
    <property type="entry name" value="ae"/>
    <property type="match status" value="1"/>
</dbReference>
<comment type="catalytic activity">
    <reaction evidence="10">
        <text>hydrogencarbonate(in) + chloride(out) = hydrogencarbonate(out) + chloride(in)</text>
        <dbReference type="Rhea" id="RHEA:72363"/>
        <dbReference type="ChEBI" id="CHEBI:17544"/>
        <dbReference type="ChEBI" id="CHEBI:17996"/>
    </reaction>
</comment>
<keyword evidence="4" id="KW-1003">Cell membrane</keyword>
<evidence type="ECO:0000256" key="2">
    <source>
        <dbReference type="ARBA" id="ARBA00010993"/>
    </source>
</evidence>
<feature type="compositionally biased region" description="Basic and acidic residues" evidence="12">
    <location>
        <begin position="164"/>
        <end position="174"/>
    </location>
</feature>
<dbReference type="PRINTS" id="PR00165">
    <property type="entry name" value="ANIONEXCHNGR"/>
</dbReference>
<feature type="region of interest" description="Disordered" evidence="12">
    <location>
        <begin position="1"/>
        <end position="26"/>
    </location>
</feature>
<evidence type="ECO:0000256" key="6">
    <source>
        <dbReference type="ARBA" id="ARBA00022692"/>
    </source>
</evidence>
<feature type="transmembrane region" description="Helical" evidence="11">
    <location>
        <begin position="853"/>
        <end position="871"/>
    </location>
</feature>
<dbReference type="InterPro" id="IPR016152">
    <property type="entry name" value="PTrfase/Anion_transptr"/>
</dbReference>
<evidence type="ECO:0000256" key="8">
    <source>
        <dbReference type="ARBA" id="ARBA00023065"/>
    </source>
</evidence>
<evidence type="ECO:0000256" key="1">
    <source>
        <dbReference type="ARBA" id="ARBA00004651"/>
    </source>
</evidence>
<proteinExistence type="inferred from homology"/>
<keyword evidence="7 11" id="KW-1133">Transmembrane helix</keyword>
<feature type="region of interest" description="Disordered" evidence="12">
    <location>
        <begin position="142"/>
        <end position="207"/>
    </location>
</feature>
<feature type="region of interest" description="Disordered" evidence="12">
    <location>
        <begin position="38"/>
        <end position="66"/>
    </location>
</feature>
<feature type="region of interest" description="Disordered" evidence="12">
    <location>
        <begin position="490"/>
        <end position="509"/>
    </location>
</feature>
<comment type="caution">
    <text evidence="15">The sequence shown here is derived from an EMBL/GenBank/DDBJ whole genome shotgun (WGS) entry which is preliminary data.</text>
</comment>
<dbReference type="GO" id="GO:0005886">
    <property type="term" value="C:plasma membrane"/>
    <property type="evidence" value="ECO:0007669"/>
    <property type="project" value="UniProtKB-SubCell"/>
</dbReference>
<keyword evidence="6 11" id="KW-0812">Transmembrane</keyword>
<dbReference type="PANTHER" id="PTHR11453">
    <property type="entry name" value="ANION EXCHANGE PROTEIN"/>
    <property type="match status" value="1"/>
</dbReference>
<feature type="compositionally biased region" description="Polar residues" evidence="12">
    <location>
        <begin position="1"/>
        <end position="11"/>
    </location>
</feature>
<comment type="similarity">
    <text evidence="2 11">Belongs to the anion exchanger (TC 2.A.31) family.</text>
</comment>
<feature type="domain" description="Band 3 cytoplasmic" evidence="14">
    <location>
        <begin position="295"/>
        <end position="617"/>
    </location>
</feature>
<keyword evidence="8 11" id="KW-0406">Ion transport</keyword>
<dbReference type="EMBL" id="RCHS01001555">
    <property type="protein sequence ID" value="RMX52949.1"/>
    <property type="molecule type" value="Genomic_DNA"/>
</dbReference>
<name>A0A3M6UH92_POCDA</name>
<organism evidence="15 16">
    <name type="scientific">Pocillopora damicornis</name>
    <name type="common">Cauliflower coral</name>
    <name type="synonym">Millepora damicornis</name>
    <dbReference type="NCBI Taxonomy" id="46731"/>
    <lineage>
        <taxon>Eukaryota</taxon>
        <taxon>Metazoa</taxon>
        <taxon>Cnidaria</taxon>
        <taxon>Anthozoa</taxon>
        <taxon>Hexacorallia</taxon>
        <taxon>Scleractinia</taxon>
        <taxon>Astrocoeniina</taxon>
        <taxon>Pocilloporidae</taxon>
        <taxon>Pocillopora</taxon>
    </lineage>
</organism>
<dbReference type="Proteomes" id="UP000275408">
    <property type="component" value="Unassembled WGS sequence"/>
</dbReference>
<feature type="compositionally biased region" description="Basic and acidic residues" evidence="12">
    <location>
        <begin position="498"/>
        <end position="509"/>
    </location>
</feature>
<evidence type="ECO:0000256" key="9">
    <source>
        <dbReference type="ARBA" id="ARBA00023136"/>
    </source>
</evidence>
<protein>
    <recommendedName>
        <fullName evidence="11">Anion exchange protein</fullName>
    </recommendedName>
</protein>
<dbReference type="PANTHER" id="PTHR11453:SF47">
    <property type="entry name" value="ANION EXCHANGE PROTEIN"/>
    <property type="match status" value="1"/>
</dbReference>
<feature type="transmembrane region" description="Helical" evidence="11">
    <location>
        <begin position="1122"/>
        <end position="1155"/>
    </location>
</feature>
<dbReference type="GO" id="GO:0008509">
    <property type="term" value="F:monoatomic anion transmembrane transporter activity"/>
    <property type="evidence" value="ECO:0007669"/>
    <property type="project" value="InterPro"/>
</dbReference>
<dbReference type="AlphaFoldDB" id="A0A3M6UH92"/>
<gene>
    <name evidence="15" type="ORF">pdam_00022876</name>
</gene>
<feature type="domain" description="Bicarbonate transporter-like transmembrane" evidence="13">
    <location>
        <begin position="842"/>
        <end position="1176"/>
    </location>
</feature>
<feature type="transmembrane region" description="Helical" evidence="11">
    <location>
        <begin position="723"/>
        <end position="745"/>
    </location>
</feature>
<feature type="transmembrane region" description="Helical" evidence="11">
    <location>
        <begin position="989"/>
        <end position="1012"/>
    </location>
</feature>
<evidence type="ECO:0000256" key="3">
    <source>
        <dbReference type="ARBA" id="ARBA00022448"/>
    </source>
</evidence>
<dbReference type="InterPro" id="IPR013769">
    <property type="entry name" value="Band3_cytoplasmic_dom"/>
</dbReference>
<feature type="compositionally biased region" description="Basic residues" evidence="12">
    <location>
        <begin position="175"/>
        <end position="198"/>
    </location>
</feature>
<evidence type="ECO:0000313" key="16">
    <source>
        <dbReference type="Proteomes" id="UP000275408"/>
    </source>
</evidence>
<evidence type="ECO:0000256" key="5">
    <source>
        <dbReference type="ARBA" id="ARBA00022681"/>
    </source>
</evidence>
<evidence type="ECO:0000256" key="7">
    <source>
        <dbReference type="ARBA" id="ARBA00022989"/>
    </source>
</evidence>
<keyword evidence="9 11" id="KW-0472">Membrane</keyword>
<feature type="region of interest" description="Disordered" evidence="12">
    <location>
        <begin position="423"/>
        <end position="448"/>
    </location>
</feature>
<dbReference type="GO" id="GO:0005452">
    <property type="term" value="F:solute:inorganic anion antiporter activity"/>
    <property type="evidence" value="ECO:0007669"/>
    <property type="project" value="InterPro"/>
</dbReference>
<evidence type="ECO:0000313" key="15">
    <source>
        <dbReference type="EMBL" id="RMX52949.1"/>
    </source>
</evidence>
<feature type="transmembrane region" description="Helical" evidence="11">
    <location>
        <begin position="776"/>
        <end position="799"/>
    </location>
</feature>
<dbReference type="InterPro" id="IPR003020">
    <property type="entry name" value="HCO3_transpt_euk"/>
</dbReference>
<sequence length="1195" mass="136060">MAEIRSLTSAMNEDDAPMEEVKPQITVDNEEFRKVFERPFAAPLPSESAPQSSQVPTSHYDYNFDEKDYKSRRVSSTRYHVPLQRLHSRSKNLDKLNKTDGGSSEHKRKSREGIHVLPKIKEDQVSLGVEDDKENEKVLKPVKEGKHHHRHHGRHHKDHKDHKGQKDMKDVGEKPHHHHHHHHRRHHHHPHPVLHHHRTISEREQLESRLRSGVLTLREIEPIQERLATEKDEANCLAKRDLEEMAWHRFEDLRGLRRRRPHLPRHKSGMSTHFSSTDISKSLQKFPVKYDHSPHEAFVELEQLTKHGEEMEWKETARWIKFEENVEDSNRWGKPHVASLTFHSLLELRKGLEKGTVLLDLEKFDLPSIAEAVVENMMITDQISQTDSNKVLAALLLRHRHQYQMSPPIARRPSSYNLLALARKDSKPSMPVEDSENKLPEPEEGETLDEGAIRLKIDESDSDFPVQEISQLPLTADEKQDQKAEVSFAPEPTVVEEGSGKQESDVKSRIPEGAEATTVLVGTLDELQYPVLAFVRLAKGCPLNITEVSIPVRFMFVLLGPSSEEESYYEIGRSVATLMSDQAFHDIAYRADSREDLLSAINGFLDDTVVLPPGEWDRNVLLPILISQSRAMARRRKMAKAALAAAAEELETDPLDRTGSFCGGLVEDIKRRAKFYLSDFKDGFNLQCLLTSIFLYFSVFAPNVAFGSLLNKKTDGWLGVSEVILATCMCGILFGLLAGQPLIIIGATGPVLVFEQTIYVFCEEYGVEFLPWRCWIGFWVMMILFGVVALEGCFLVRYFTRFTEEIFACLISAIFIYEAIHFLEVVFSKNPLQKTYEQSTESPEYEVKGQPNTALLSTIMVLGTFFVAFYLRKFRTSYFFGKKARRLVSDFGIVIAMASMLLLDVFLHDKVATQKITIGDPTKRGFLPTRYKERGWFINPGGMERPMAPGWIFAAIIPALFVGILLFMETELTGVLLNKKENKLLKGAGFNLDLIVMGLLSFICSMMGLPWMCAATVRSVSHLNALSIWSTSHAPGVKPHLVEVKEQRVTNIAIHVLTGVSILLAPALHRIPVSVMFGVLLYLGVCSLSGIQLVDRIIMMFMPPKYHPDVQYVRKVKTRKIHAYTIIQVVCLIFLIAVKLIIIAPSFPFFIICLIPLRKVLTKFFEQNELEELDNEELPDDDSDMDEYDSVYMPV</sequence>
<dbReference type="OrthoDB" id="1735926at2759"/>
<reference evidence="15 16" key="1">
    <citation type="journal article" date="2018" name="Sci. Rep.">
        <title>Comparative analysis of the Pocillopora damicornis genome highlights role of immune system in coral evolution.</title>
        <authorList>
            <person name="Cunning R."/>
            <person name="Bay R.A."/>
            <person name="Gillette P."/>
            <person name="Baker A.C."/>
            <person name="Traylor-Knowles N."/>
        </authorList>
    </citation>
    <scope>NUCLEOTIDE SEQUENCE [LARGE SCALE GENOMIC DNA]</scope>
    <source>
        <strain evidence="15">RSMAS</strain>
        <tissue evidence="15">Whole animal</tissue>
    </source>
</reference>
<comment type="subcellular location">
    <subcellularLocation>
        <location evidence="1">Cell membrane</location>
        <topology evidence="1">Multi-pass membrane protein</topology>
    </subcellularLocation>
    <subcellularLocation>
        <location evidence="11">Membrane</location>
        <topology evidence="11">Multi-pass membrane protein</topology>
    </subcellularLocation>
</comment>
<dbReference type="OMA" id="CLMNVGC"/>